<evidence type="ECO:0000313" key="3">
    <source>
        <dbReference type="EMBL" id="RKF18403.1"/>
    </source>
</evidence>
<keyword evidence="1" id="KW-1133">Transmembrane helix</keyword>
<proteinExistence type="predicted"/>
<name>A0A420ECL8_9SPHN</name>
<protein>
    <submittedName>
        <fullName evidence="3">Extensin</fullName>
    </submittedName>
</protein>
<evidence type="ECO:0000259" key="2">
    <source>
        <dbReference type="Pfam" id="PF06904"/>
    </source>
</evidence>
<evidence type="ECO:0000256" key="1">
    <source>
        <dbReference type="SAM" id="Phobius"/>
    </source>
</evidence>
<dbReference type="AlphaFoldDB" id="A0A420ECL8"/>
<comment type="caution">
    <text evidence="3">The sequence shown here is derived from an EMBL/GenBank/DDBJ whole genome shotgun (WGS) entry which is preliminary data.</text>
</comment>
<dbReference type="InterPro" id="IPR009683">
    <property type="entry name" value="Extensin-like_C"/>
</dbReference>
<gene>
    <name evidence="3" type="ORF">D6851_14820</name>
</gene>
<feature type="domain" description="Extensin-like C-terminal" evidence="2">
    <location>
        <begin position="68"/>
        <end position="239"/>
    </location>
</feature>
<dbReference type="OrthoDB" id="9809788at2"/>
<dbReference type="EMBL" id="RAPF01000009">
    <property type="protein sequence ID" value="RKF18403.1"/>
    <property type="molecule type" value="Genomic_DNA"/>
</dbReference>
<keyword evidence="1" id="KW-0472">Membrane</keyword>
<keyword evidence="1" id="KW-0812">Transmembrane</keyword>
<dbReference type="Proteomes" id="UP000284395">
    <property type="component" value="Unassembled WGS sequence"/>
</dbReference>
<accession>A0A420ECL8</accession>
<keyword evidence="4" id="KW-1185">Reference proteome</keyword>
<dbReference type="RefSeq" id="WP_120325677.1">
    <property type="nucleotide sequence ID" value="NZ_RAPF01000009.1"/>
</dbReference>
<organism evidence="3 4">
    <name type="scientific">Altericroceibacterium spongiae</name>
    <dbReference type="NCBI Taxonomy" id="2320269"/>
    <lineage>
        <taxon>Bacteria</taxon>
        <taxon>Pseudomonadati</taxon>
        <taxon>Pseudomonadota</taxon>
        <taxon>Alphaproteobacteria</taxon>
        <taxon>Sphingomonadales</taxon>
        <taxon>Erythrobacteraceae</taxon>
        <taxon>Altericroceibacterium</taxon>
    </lineage>
</organism>
<evidence type="ECO:0000313" key="4">
    <source>
        <dbReference type="Proteomes" id="UP000284395"/>
    </source>
</evidence>
<reference evidence="3 4" key="1">
    <citation type="submission" date="2018-09" db="EMBL/GenBank/DDBJ databases">
        <title>Altererythrobacter spongiae sp. nov., isolated from a marine sponge.</title>
        <authorList>
            <person name="Zhuang L."/>
            <person name="Luo L."/>
        </authorList>
    </citation>
    <scope>NUCLEOTIDE SEQUENCE [LARGE SCALE GENOMIC DNA]</scope>
    <source>
        <strain evidence="3 4">HN-Y73</strain>
    </source>
</reference>
<sequence>MSLAAFLKDSKLDSVIAGLLVVVGLVLAGWLWLKDHPEHNPWASLDLGDAPGWATRRKLADLHSDAQRCRKTLQQSDVAFVSYAPAGEGACRREDRISLTNTSLSPASPQSSCSVAAGIIMWLRQSVNPAARRTFGSEIAKIEHLGTYNCRRINGRDDGAWSQHSTGNAIDIAAFLLKDGRRISLLKDWGGGGEEASFLRHIRNDACGIFSTVLSPDYNAAHTDHFHFDQQSRIWTVCR</sequence>
<feature type="transmembrane region" description="Helical" evidence="1">
    <location>
        <begin position="12"/>
        <end position="33"/>
    </location>
</feature>
<dbReference type="Pfam" id="PF06904">
    <property type="entry name" value="Extensin-like_C"/>
    <property type="match status" value="1"/>
</dbReference>